<evidence type="ECO:0000256" key="3">
    <source>
        <dbReference type="ARBA" id="ARBA00023172"/>
    </source>
</evidence>
<dbReference type="InterPro" id="IPR025827">
    <property type="entry name" value="Zn_ribbon_recom_dom"/>
</dbReference>
<protein>
    <submittedName>
        <fullName evidence="7">Recombinase family protein</fullName>
    </submittedName>
</protein>
<dbReference type="EMBL" id="JBHSSW010000028">
    <property type="protein sequence ID" value="MFC6199191.1"/>
    <property type="molecule type" value="Genomic_DNA"/>
</dbReference>
<dbReference type="InterPro" id="IPR050639">
    <property type="entry name" value="SSR_resolvase"/>
</dbReference>
<evidence type="ECO:0000313" key="7">
    <source>
        <dbReference type="EMBL" id="MFC6199191.1"/>
    </source>
</evidence>
<feature type="active site" description="O-(5'-phospho-DNA)-serine intermediate" evidence="4">
    <location>
        <position position="17"/>
    </location>
</feature>
<keyword evidence="5" id="KW-0175">Coiled coil</keyword>
<dbReference type="Gene3D" id="3.90.1750.20">
    <property type="entry name" value="Putative Large Serine Recombinase, Chain B, Domain 2"/>
    <property type="match status" value="1"/>
</dbReference>
<dbReference type="SUPFAM" id="SSF53041">
    <property type="entry name" value="Resolvase-like"/>
    <property type="match status" value="1"/>
</dbReference>
<dbReference type="Pfam" id="PF00239">
    <property type="entry name" value="Resolvase"/>
    <property type="match status" value="1"/>
</dbReference>
<keyword evidence="1" id="KW-0229">DNA integration</keyword>
<dbReference type="Gene3D" id="3.40.50.1390">
    <property type="entry name" value="Resolvase, N-terminal catalytic domain"/>
    <property type="match status" value="1"/>
</dbReference>
<dbReference type="PANTHER" id="PTHR30461">
    <property type="entry name" value="DNA-INVERTASE FROM LAMBDOID PROPHAGE"/>
    <property type="match status" value="1"/>
</dbReference>
<evidence type="ECO:0000256" key="4">
    <source>
        <dbReference type="PROSITE-ProRule" id="PRU10137"/>
    </source>
</evidence>
<evidence type="ECO:0000256" key="5">
    <source>
        <dbReference type="SAM" id="Coils"/>
    </source>
</evidence>
<dbReference type="CDD" id="cd00338">
    <property type="entry name" value="Ser_Recombinase"/>
    <property type="match status" value="1"/>
</dbReference>
<organism evidence="7 8">
    <name type="scientific">Ponticaulis profundi</name>
    <dbReference type="NCBI Taxonomy" id="2665222"/>
    <lineage>
        <taxon>Bacteria</taxon>
        <taxon>Pseudomonadati</taxon>
        <taxon>Pseudomonadota</taxon>
        <taxon>Alphaproteobacteria</taxon>
        <taxon>Hyphomonadales</taxon>
        <taxon>Hyphomonadaceae</taxon>
        <taxon>Ponticaulis</taxon>
    </lineage>
</organism>
<accession>A0ABW1SD83</accession>
<feature type="domain" description="Resolvase/invertase-type recombinase catalytic" evidence="6">
    <location>
        <begin position="9"/>
        <end position="165"/>
    </location>
</feature>
<evidence type="ECO:0000259" key="6">
    <source>
        <dbReference type="PROSITE" id="PS51736"/>
    </source>
</evidence>
<evidence type="ECO:0000313" key="8">
    <source>
        <dbReference type="Proteomes" id="UP001596303"/>
    </source>
</evidence>
<gene>
    <name evidence="7" type="ORF">ACFQDM_13985</name>
</gene>
<dbReference type="Proteomes" id="UP001596303">
    <property type="component" value="Unassembled WGS sequence"/>
</dbReference>
<keyword evidence="2" id="KW-0238">DNA-binding</keyword>
<dbReference type="PANTHER" id="PTHR30461:SF2">
    <property type="entry name" value="SERINE RECOMBINASE PINE-RELATED"/>
    <property type="match status" value="1"/>
</dbReference>
<evidence type="ECO:0000256" key="1">
    <source>
        <dbReference type="ARBA" id="ARBA00022908"/>
    </source>
</evidence>
<reference evidence="8" key="1">
    <citation type="journal article" date="2019" name="Int. J. Syst. Evol. Microbiol.">
        <title>The Global Catalogue of Microorganisms (GCM) 10K type strain sequencing project: providing services to taxonomists for standard genome sequencing and annotation.</title>
        <authorList>
            <consortium name="The Broad Institute Genomics Platform"/>
            <consortium name="The Broad Institute Genome Sequencing Center for Infectious Disease"/>
            <person name="Wu L."/>
            <person name="Ma J."/>
        </authorList>
    </citation>
    <scope>NUCLEOTIDE SEQUENCE [LARGE SCALE GENOMIC DNA]</scope>
    <source>
        <strain evidence="8">CGMCC-1.15741</strain>
    </source>
</reference>
<comment type="caution">
    <text evidence="7">The sequence shown here is derived from an EMBL/GenBank/DDBJ whole genome shotgun (WGS) entry which is preliminary data.</text>
</comment>
<dbReference type="SMART" id="SM00857">
    <property type="entry name" value="Resolvase"/>
    <property type="match status" value="1"/>
</dbReference>
<dbReference type="InterPro" id="IPR006119">
    <property type="entry name" value="Resolv_N"/>
</dbReference>
<dbReference type="RefSeq" id="WP_377380029.1">
    <property type="nucleotide sequence ID" value="NZ_JBHSSW010000028.1"/>
</dbReference>
<dbReference type="InterPro" id="IPR036162">
    <property type="entry name" value="Resolvase-like_N_sf"/>
</dbReference>
<dbReference type="InterPro" id="IPR038109">
    <property type="entry name" value="DNA_bind_recomb_sf"/>
</dbReference>
<sequence length="539" mass="60939">MLNTSNTQKAVAYVRVSSLAQVRKGQGAESQAARCAEFARMKGYEIVRVFEDKAVSGSLVERPGMKTMLAYLRKHRRDQIRVIIDDISRLARDLTAHLKLRTSISEAGGVLESPSIEFGEDSDSQLIEHLLASVSAHARNKNAEQTRNRMEARIRSGFYPFAAPWGFRHERVEGMGKTLVRDEPLASIIQEAFEGLASGRFQSKTEIMRFFETFPEFPRGNNGRVHLQRVHDLLNRVLYGGMVERPEWGVSLRPGKHEGLVSFETFQKAHERLNGRAYAATRADLNQDFPLRGTVVCACCSKNMTASWSTSKTGKKHAYYMCFNKACDEYRKSIKRDDLEGAFEKLLQKLTPGKQLIDLVTVMFKDAWSQQAGQAKAALRSVEDSIKKIDADIASLLDRIVTATNESVINAYERRIESLEKEKLLLSEKLSQQPQKDRPFEEMFELTMRFLSSPYNLWKKGDYIARQTVLRLVLSSPLAYDRKSGFRTPDISNIFRGLKGDMMSEIQMAHPSGFEPETSAFGAGSLPYPNYAIGHARVR</sequence>
<dbReference type="InterPro" id="IPR006118">
    <property type="entry name" value="Recombinase_CS"/>
</dbReference>
<dbReference type="Pfam" id="PF13408">
    <property type="entry name" value="Zn_ribbon_recom"/>
    <property type="match status" value="1"/>
</dbReference>
<feature type="coiled-coil region" evidence="5">
    <location>
        <begin position="402"/>
        <end position="429"/>
    </location>
</feature>
<dbReference type="PROSITE" id="PS51736">
    <property type="entry name" value="RECOMBINASES_3"/>
    <property type="match status" value="1"/>
</dbReference>
<evidence type="ECO:0000256" key="2">
    <source>
        <dbReference type="ARBA" id="ARBA00023125"/>
    </source>
</evidence>
<proteinExistence type="predicted"/>
<name>A0ABW1SD83_9PROT</name>
<dbReference type="PROSITE" id="PS00397">
    <property type="entry name" value="RECOMBINASES_1"/>
    <property type="match status" value="1"/>
</dbReference>
<keyword evidence="8" id="KW-1185">Reference proteome</keyword>
<keyword evidence="3" id="KW-0233">DNA recombination</keyword>